<feature type="non-terminal residue" evidence="3">
    <location>
        <position position="1"/>
    </location>
</feature>
<sequence length="286" mass="31627">MSTLPIKAIIDSSHPLLEARRAFIESITRTTHVYGPLDVHQLDVYHPPPTTRDDSKKPPILLFVYGGSFVDGSRRFAPQHLVYNNVGAYFALHGIMAAIADYRRVPASSFPAGSQDVRNALRWIVENISSGNTGRIFLLGHSAGGVHVMSMLLLPTLHDSELLRVIRGVALMGVPYEIYNGRGGRLRDTAEKYYGSKGKIAPNQPLGLLKRVSPDVIAALPQLRNLLAESEPRMIKRANATFLESYRAMGGAVEEFVLEGHDHSSPLLALCTGYGEQWAEKFVRWI</sequence>
<dbReference type="PANTHER" id="PTHR48081:SF33">
    <property type="entry name" value="KYNURENINE FORMAMIDASE"/>
    <property type="match status" value="1"/>
</dbReference>
<dbReference type="OrthoDB" id="433474at2759"/>
<dbReference type="Proteomes" id="UP000053647">
    <property type="component" value="Unassembled WGS sequence"/>
</dbReference>
<dbReference type="SUPFAM" id="SSF53474">
    <property type="entry name" value="alpha/beta-Hydrolases"/>
    <property type="match status" value="1"/>
</dbReference>
<dbReference type="AlphaFoldDB" id="A0A0C9U734"/>
<dbReference type="InterPro" id="IPR049492">
    <property type="entry name" value="BD-FAE-like_dom"/>
</dbReference>
<name>A0A0C9U734_PAXIN</name>
<reference evidence="4" key="2">
    <citation type="submission" date="2015-01" db="EMBL/GenBank/DDBJ databases">
        <title>Evolutionary Origins and Diversification of the Mycorrhizal Mutualists.</title>
        <authorList>
            <consortium name="DOE Joint Genome Institute"/>
            <consortium name="Mycorrhizal Genomics Consortium"/>
            <person name="Kohler A."/>
            <person name="Kuo A."/>
            <person name="Nagy L.G."/>
            <person name="Floudas D."/>
            <person name="Copeland A."/>
            <person name="Barry K.W."/>
            <person name="Cichocki N."/>
            <person name="Veneault-Fourrey C."/>
            <person name="LaButti K."/>
            <person name="Lindquist E.A."/>
            <person name="Lipzen A."/>
            <person name="Lundell T."/>
            <person name="Morin E."/>
            <person name="Murat C."/>
            <person name="Riley R."/>
            <person name="Ohm R."/>
            <person name="Sun H."/>
            <person name="Tunlid A."/>
            <person name="Henrissat B."/>
            <person name="Grigoriev I.V."/>
            <person name="Hibbett D.S."/>
            <person name="Martin F."/>
        </authorList>
    </citation>
    <scope>NUCLEOTIDE SEQUENCE [LARGE SCALE GENOMIC DNA]</scope>
    <source>
        <strain evidence="4">ATCC 200175</strain>
    </source>
</reference>
<dbReference type="GO" id="GO:0016787">
    <property type="term" value="F:hydrolase activity"/>
    <property type="evidence" value="ECO:0007669"/>
    <property type="project" value="UniProtKB-KW"/>
</dbReference>
<dbReference type="HOGENOM" id="CLU_012494_8_1_1"/>
<proteinExistence type="predicted"/>
<evidence type="ECO:0000259" key="2">
    <source>
        <dbReference type="Pfam" id="PF20434"/>
    </source>
</evidence>
<feature type="non-terminal residue" evidence="3">
    <location>
        <position position="286"/>
    </location>
</feature>
<feature type="domain" description="BD-FAE-like" evidence="2">
    <location>
        <begin position="42"/>
        <end position="151"/>
    </location>
</feature>
<evidence type="ECO:0000256" key="1">
    <source>
        <dbReference type="ARBA" id="ARBA00022801"/>
    </source>
</evidence>
<protein>
    <recommendedName>
        <fullName evidence="2">BD-FAE-like domain-containing protein</fullName>
    </recommendedName>
</protein>
<dbReference type="Gene3D" id="3.40.50.1820">
    <property type="entry name" value="alpha/beta hydrolase"/>
    <property type="match status" value="1"/>
</dbReference>
<dbReference type="InterPro" id="IPR029058">
    <property type="entry name" value="AB_hydrolase_fold"/>
</dbReference>
<dbReference type="InterPro" id="IPR050300">
    <property type="entry name" value="GDXG_lipolytic_enzyme"/>
</dbReference>
<dbReference type="EMBL" id="KN819338">
    <property type="protein sequence ID" value="KIJ15192.1"/>
    <property type="molecule type" value="Genomic_DNA"/>
</dbReference>
<keyword evidence="1" id="KW-0378">Hydrolase</keyword>
<organism evidence="3 4">
    <name type="scientific">Paxillus involutus ATCC 200175</name>
    <dbReference type="NCBI Taxonomy" id="664439"/>
    <lineage>
        <taxon>Eukaryota</taxon>
        <taxon>Fungi</taxon>
        <taxon>Dikarya</taxon>
        <taxon>Basidiomycota</taxon>
        <taxon>Agaricomycotina</taxon>
        <taxon>Agaricomycetes</taxon>
        <taxon>Agaricomycetidae</taxon>
        <taxon>Boletales</taxon>
        <taxon>Paxilineae</taxon>
        <taxon>Paxillaceae</taxon>
        <taxon>Paxillus</taxon>
    </lineage>
</organism>
<evidence type="ECO:0000313" key="3">
    <source>
        <dbReference type="EMBL" id="KIJ15192.1"/>
    </source>
</evidence>
<accession>A0A0C9U734</accession>
<dbReference type="Pfam" id="PF20434">
    <property type="entry name" value="BD-FAE"/>
    <property type="match status" value="1"/>
</dbReference>
<keyword evidence="4" id="KW-1185">Reference proteome</keyword>
<evidence type="ECO:0000313" key="4">
    <source>
        <dbReference type="Proteomes" id="UP000053647"/>
    </source>
</evidence>
<dbReference type="PANTHER" id="PTHR48081">
    <property type="entry name" value="AB HYDROLASE SUPERFAMILY PROTEIN C4A8.06C"/>
    <property type="match status" value="1"/>
</dbReference>
<reference evidence="3 4" key="1">
    <citation type="submission" date="2014-06" db="EMBL/GenBank/DDBJ databases">
        <authorList>
            <consortium name="DOE Joint Genome Institute"/>
            <person name="Kuo A."/>
            <person name="Kohler A."/>
            <person name="Nagy L.G."/>
            <person name="Floudas D."/>
            <person name="Copeland A."/>
            <person name="Barry K.W."/>
            <person name="Cichocki N."/>
            <person name="Veneault-Fourrey C."/>
            <person name="LaButti K."/>
            <person name="Lindquist E.A."/>
            <person name="Lipzen A."/>
            <person name="Lundell T."/>
            <person name="Morin E."/>
            <person name="Murat C."/>
            <person name="Sun H."/>
            <person name="Tunlid A."/>
            <person name="Henrissat B."/>
            <person name="Grigoriev I.V."/>
            <person name="Hibbett D.S."/>
            <person name="Martin F."/>
            <person name="Nordberg H.P."/>
            <person name="Cantor M.N."/>
            <person name="Hua S.X."/>
        </authorList>
    </citation>
    <scope>NUCLEOTIDE SEQUENCE [LARGE SCALE GENOMIC DNA]</scope>
    <source>
        <strain evidence="3 4">ATCC 200175</strain>
    </source>
</reference>
<gene>
    <name evidence="3" type="ORF">PAXINDRAFT_134102</name>
</gene>